<name>A0AAW0TNE6_SCYPA</name>
<feature type="compositionally biased region" description="Polar residues" evidence="2">
    <location>
        <begin position="756"/>
        <end position="772"/>
    </location>
</feature>
<feature type="region of interest" description="Disordered" evidence="2">
    <location>
        <begin position="50"/>
        <end position="75"/>
    </location>
</feature>
<keyword evidence="4" id="KW-1185">Reference proteome</keyword>
<evidence type="ECO:0000313" key="4">
    <source>
        <dbReference type="Proteomes" id="UP001487740"/>
    </source>
</evidence>
<feature type="region of interest" description="Disordered" evidence="2">
    <location>
        <begin position="731"/>
        <end position="772"/>
    </location>
</feature>
<evidence type="ECO:0000256" key="2">
    <source>
        <dbReference type="SAM" id="MobiDB-lite"/>
    </source>
</evidence>
<evidence type="ECO:0000256" key="1">
    <source>
        <dbReference type="SAM" id="Coils"/>
    </source>
</evidence>
<feature type="compositionally biased region" description="Low complexity" evidence="2">
    <location>
        <begin position="739"/>
        <end position="755"/>
    </location>
</feature>
<evidence type="ECO:0008006" key="5">
    <source>
        <dbReference type="Google" id="ProtNLM"/>
    </source>
</evidence>
<dbReference type="GO" id="GO:0099518">
    <property type="term" value="P:vesicle cytoskeletal trafficking"/>
    <property type="evidence" value="ECO:0007669"/>
    <property type="project" value="TreeGrafter"/>
</dbReference>
<dbReference type="Proteomes" id="UP001487740">
    <property type="component" value="Unassembled WGS sequence"/>
</dbReference>
<comment type="caution">
    <text evidence="3">The sequence shown here is derived from an EMBL/GenBank/DDBJ whole genome shotgun (WGS) entry which is preliminary data.</text>
</comment>
<keyword evidence="1" id="KW-0175">Coiled coil</keyword>
<feature type="compositionally biased region" description="Polar residues" evidence="2">
    <location>
        <begin position="51"/>
        <end position="63"/>
    </location>
</feature>
<feature type="coiled-coil region" evidence="1">
    <location>
        <begin position="231"/>
        <end position="265"/>
    </location>
</feature>
<dbReference type="GO" id="GO:0031267">
    <property type="term" value="F:small GTPase binding"/>
    <property type="evidence" value="ECO:0007669"/>
    <property type="project" value="TreeGrafter"/>
</dbReference>
<feature type="region of interest" description="Disordered" evidence="2">
    <location>
        <begin position="855"/>
        <end position="877"/>
    </location>
</feature>
<dbReference type="PANTHER" id="PTHR18911">
    <property type="entry name" value="CTCL TUMOR ANTIGEN HD-CL-01"/>
    <property type="match status" value="1"/>
</dbReference>
<gene>
    <name evidence="3" type="ORF">O3P69_020887</name>
</gene>
<evidence type="ECO:0000313" key="3">
    <source>
        <dbReference type="EMBL" id="KAK8389248.1"/>
    </source>
</evidence>
<dbReference type="PANTHER" id="PTHR18911:SF5">
    <property type="entry name" value="COILED-COIL DOMAIN-CONTAINING PROTEIN 186"/>
    <property type="match status" value="1"/>
</dbReference>
<reference evidence="3 4" key="1">
    <citation type="submission" date="2023-03" db="EMBL/GenBank/DDBJ databases">
        <title>High-quality genome of Scylla paramamosain provides insights in environmental adaptation.</title>
        <authorList>
            <person name="Zhang L."/>
        </authorList>
    </citation>
    <scope>NUCLEOTIDE SEQUENCE [LARGE SCALE GENOMIC DNA]</scope>
    <source>
        <strain evidence="3">LZ_2023a</strain>
        <tissue evidence="3">Muscle</tissue>
    </source>
</reference>
<protein>
    <recommendedName>
        <fullName evidence="5">Coiled-coil domain-containing protein 186</fullName>
    </recommendedName>
</protein>
<feature type="coiled-coil region" evidence="1">
    <location>
        <begin position="501"/>
        <end position="535"/>
    </location>
</feature>
<feature type="region of interest" description="Disordered" evidence="2">
    <location>
        <begin position="145"/>
        <end position="173"/>
    </location>
</feature>
<feature type="compositionally biased region" description="Polar residues" evidence="2">
    <location>
        <begin position="857"/>
        <end position="869"/>
    </location>
</feature>
<dbReference type="GO" id="GO:0005802">
    <property type="term" value="C:trans-Golgi network"/>
    <property type="evidence" value="ECO:0007669"/>
    <property type="project" value="TreeGrafter"/>
</dbReference>
<feature type="coiled-coil region" evidence="1">
    <location>
        <begin position="311"/>
        <end position="471"/>
    </location>
</feature>
<dbReference type="AlphaFoldDB" id="A0AAW0TNE6"/>
<accession>A0AAW0TNE6</accession>
<dbReference type="EMBL" id="JARAKH010000028">
    <property type="protein sequence ID" value="KAK8389248.1"/>
    <property type="molecule type" value="Genomic_DNA"/>
</dbReference>
<sequence length="952" mass="107693">MDINQSSCSSEQLTSQQLQLEESLGSSSIISRKIIANSDCPINETRHSIEISDSSAQKTSFRGSSDVIDENNSSMHNKDEVVLNSEDNYGDECSLSYGNESLNPLGTTILQDDSVIEFSLHTEKGQDTNHDMELVLAHTVDSDLENIPSQPVKMPEPPEHKGENEDETQQVPVKLEEEETQETLMKIKAKEQSNSNQFQNEISTLLSATSALCSPSSDVEVGRVDFSSTPKENLMRMVSDLLNECDWLKKEKARLENEVDCLEADHSSLAYMVQIEALEKSLAQAQADACSWEHKLQQAEQNYMAENVKIRTDLTTRLERITKQYEAANKDKEAMVIKYATSEREVIIARKQKEALEKKMKDMEKERENLLSKNKMLISERARICQTLDTKVQKNNSYQREVDRLKDEINGKDIKIKWAQAKLKSEMEAHQECQGKLDRALTKITKHEEELRAIKEEAENTVQAAKEDENSRANVLDMQLKEEKARLIMERQVNEDRGSAFTKITTELEELKHKHQALEEEASSLRTRLASREMEQDEMEKLFSCLRAEATTARQEASDLSHQLSNSAHLQQQLTREKEQLEHASEEVDRLQSTNNELENELLACRQKEAELLAFTQKLSDKNVQIQSQYSALQSKTQLTEIEHEELKAEVEELKLQKGKLKAELTRENQKHNIKLENLNQQLTEKTEEAKKLATKASDLENEVQVLNRKHNNALKDITREMQKLRRRLDLQENGSSGGNESASGGVSSGRSSQSVTPHDNLSQGSRASSNTSLNTLEYHNDTSSQTQDHLPPLNDPMVTQQLLVDRIIKLQKSAAKRAEKMEFLEEHNAQLVGELKKKSRIIHHYIMREEAGALANSASDTSKSSNAATRIPPGSKKQAELMRHGGIMASVYGSAPRDGTMTLELSLEINRKLQAVLEDTLLKNITLKENLNTLGDEIAKISQQKQIGTKK</sequence>
<dbReference type="InterPro" id="IPR038830">
    <property type="entry name" value="CCDC186"/>
</dbReference>
<organism evidence="3 4">
    <name type="scientific">Scylla paramamosain</name>
    <name type="common">Mud crab</name>
    <dbReference type="NCBI Taxonomy" id="85552"/>
    <lineage>
        <taxon>Eukaryota</taxon>
        <taxon>Metazoa</taxon>
        <taxon>Ecdysozoa</taxon>
        <taxon>Arthropoda</taxon>
        <taxon>Crustacea</taxon>
        <taxon>Multicrustacea</taxon>
        <taxon>Malacostraca</taxon>
        <taxon>Eumalacostraca</taxon>
        <taxon>Eucarida</taxon>
        <taxon>Decapoda</taxon>
        <taxon>Pleocyemata</taxon>
        <taxon>Brachyura</taxon>
        <taxon>Eubrachyura</taxon>
        <taxon>Portunoidea</taxon>
        <taxon>Portunidae</taxon>
        <taxon>Portuninae</taxon>
        <taxon>Scylla</taxon>
    </lineage>
</organism>
<proteinExistence type="predicted"/>